<dbReference type="InterPro" id="IPR013762">
    <property type="entry name" value="Integrase-like_cat_sf"/>
</dbReference>
<keyword evidence="2" id="KW-0238">DNA-binding</keyword>
<evidence type="ECO:0000313" key="5">
    <source>
        <dbReference type="EMBL" id="SDH16808.1"/>
    </source>
</evidence>
<dbReference type="GO" id="GO:0006310">
    <property type="term" value="P:DNA recombination"/>
    <property type="evidence" value="ECO:0007669"/>
    <property type="project" value="UniProtKB-KW"/>
</dbReference>
<evidence type="ECO:0000259" key="4">
    <source>
        <dbReference type="PROSITE" id="PS51898"/>
    </source>
</evidence>
<dbReference type="PANTHER" id="PTHR30349">
    <property type="entry name" value="PHAGE INTEGRASE-RELATED"/>
    <property type="match status" value="1"/>
</dbReference>
<dbReference type="InterPro" id="IPR011010">
    <property type="entry name" value="DNA_brk_join_enz"/>
</dbReference>
<dbReference type="CDD" id="cd01189">
    <property type="entry name" value="INT_ICEBs1_C_like"/>
    <property type="match status" value="1"/>
</dbReference>
<evidence type="ECO:0000313" key="6">
    <source>
        <dbReference type="Proteomes" id="UP000199623"/>
    </source>
</evidence>
<dbReference type="Gene3D" id="1.10.150.130">
    <property type="match status" value="1"/>
</dbReference>
<dbReference type="Pfam" id="PF14657">
    <property type="entry name" value="Arm-DNA-bind_4"/>
    <property type="match status" value="1"/>
</dbReference>
<feature type="domain" description="Tyr recombinase" evidence="4">
    <location>
        <begin position="235"/>
        <end position="432"/>
    </location>
</feature>
<proteinExistence type="predicted"/>
<dbReference type="SUPFAM" id="SSF56349">
    <property type="entry name" value="DNA breaking-rejoining enzymes"/>
    <property type="match status" value="1"/>
</dbReference>
<organism evidence="5 6">
    <name type="scientific">Lentzea fradiae</name>
    <dbReference type="NCBI Taxonomy" id="200378"/>
    <lineage>
        <taxon>Bacteria</taxon>
        <taxon>Bacillati</taxon>
        <taxon>Actinomycetota</taxon>
        <taxon>Actinomycetes</taxon>
        <taxon>Pseudonocardiales</taxon>
        <taxon>Pseudonocardiaceae</taxon>
        <taxon>Lentzea</taxon>
    </lineage>
</organism>
<dbReference type="InterPro" id="IPR050090">
    <property type="entry name" value="Tyrosine_recombinase_XerCD"/>
</dbReference>
<dbReference type="GO" id="GO:0003677">
    <property type="term" value="F:DNA binding"/>
    <property type="evidence" value="ECO:0007669"/>
    <property type="project" value="UniProtKB-KW"/>
</dbReference>
<evidence type="ECO:0000256" key="3">
    <source>
        <dbReference type="ARBA" id="ARBA00023172"/>
    </source>
</evidence>
<dbReference type="InterPro" id="IPR010998">
    <property type="entry name" value="Integrase_recombinase_N"/>
</dbReference>
<reference evidence="6" key="1">
    <citation type="submission" date="2016-10" db="EMBL/GenBank/DDBJ databases">
        <authorList>
            <person name="Varghese N."/>
            <person name="Submissions S."/>
        </authorList>
    </citation>
    <scope>NUCLEOTIDE SEQUENCE [LARGE SCALE GENOMIC DNA]</scope>
    <source>
        <strain evidence="6">CGMCC 4.3506</strain>
    </source>
</reference>
<dbReference type="AlphaFoldDB" id="A0A1G8A7B2"/>
<dbReference type="Pfam" id="PF14659">
    <property type="entry name" value="Phage_int_SAM_3"/>
    <property type="match status" value="1"/>
</dbReference>
<dbReference type="OrthoDB" id="4326943at2"/>
<accession>A0A1G8A7B2</accession>
<dbReference type="RefSeq" id="WP_090057067.1">
    <property type="nucleotide sequence ID" value="NZ_FNCC01000017.1"/>
</dbReference>
<dbReference type="Proteomes" id="UP000199623">
    <property type="component" value="Unassembled WGS sequence"/>
</dbReference>
<keyword evidence="3" id="KW-0233">DNA recombination</keyword>
<dbReference type="InterPro" id="IPR028259">
    <property type="entry name" value="AP2-like_int_N"/>
</dbReference>
<dbReference type="EMBL" id="FNCC01000017">
    <property type="protein sequence ID" value="SDH16808.1"/>
    <property type="molecule type" value="Genomic_DNA"/>
</dbReference>
<sequence length="444" mass="50509">MTKRKPKRRKLKGSVFKRGNTWTYSFDGEKHPLTGERQQIRKSGFVTEDDAWEAMEKAQAEVATETYVKPSRAKVADFFERWFPHVRITTEPTTAANYERLARAYVLPWIGKRPMQEIVPSVIAALYEHLLREGRRKRDTNWEMFELWEDARLSRREIRPREVADKVGVSYAAARKAFQRYEVGRVPVPQGKGLSPKTVKSVHIMLGSAMTTAFKWEYISRSPMDRVTPPAVPRRSHNTWEPEQLTRFLEVARPERLYALWVLVSATGMRRSELCGLTFASLDLDAAVVRMKATRVVAAGAVKSGTGKSAKSRRQIALDKFTVAVLRRHLAQVEEEKAAFGTGYQDHGLVFCWEDGRPIYPDTITEQFNRLVDRAKVPRIRLHDVRHTYATISLRAGVHPKIVSSRLGHATVAFTLDTYTEDIPDLDAGAAESISGLFLPRGTE</sequence>
<dbReference type="PANTHER" id="PTHR30349:SF91">
    <property type="entry name" value="INTA PROTEIN"/>
    <property type="match status" value="1"/>
</dbReference>
<dbReference type="STRING" id="200378.SAMN05216553_11726"/>
<dbReference type="GO" id="GO:0015074">
    <property type="term" value="P:DNA integration"/>
    <property type="evidence" value="ECO:0007669"/>
    <property type="project" value="UniProtKB-KW"/>
</dbReference>
<keyword evidence="6" id="KW-1185">Reference proteome</keyword>
<dbReference type="InterPro" id="IPR004107">
    <property type="entry name" value="Integrase_SAM-like_N"/>
</dbReference>
<protein>
    <submittedName>
        <fullName evidence="5">Site-specific recombinase XerD</fullName>
    </submittedName>
</protein>
<dbReference type="Gene3D" id="1.10.443.10">
    <property type="entry name" value="Intergrase catalytic core"/>
    <property type="match status" value="1"/>
</dbReference>
<name>A0A1G8A7B2_9PSEU</name>
<dbReference type="Pfam" id="PF00589">
    <property type="entry name" value="Phage_integrase"/>
    <property type="match status" value="1"/>
</dbReference>
<keyword evidence="1" id="KW-0229">DNA integration</keyword>
<evidence type="ECO:0000256" key="1">
    <source>
        <dbReference type="ARBA" id="ARBA00022908"/>
    </source>
</evidence>
<dbReference type="InterPro" id="IPR002104">
    <property type="entry name" value="Integrase_catalytic"/>
</dbReference>
<dbReference type="PROSITE" id="PS51898">
    <property type="entry name" value="TYR_RECOMBINASE"/>
    <property type="match status" value="1"/>
</dbReference>
<evidence type="ECO:0000256" key="2">
    <source>
        <dbReference type="ARBA" id="ARBA00023125"/>
    </source>
</evidence>
<gene>
    <name evidence="5" type="ORF">SAMN05216553_11726</name>
</gene>